<dbReference type="EMBL" id="JACHLY010000001">
    <property type="protein sequence ID" value="MBB6000577.1"/>
    <property type="molecule type" value="Genomic_DNA"/>
</dbReference>
<evidence type="ECO:0000256" key="2">
    <source>
        <dbReference type="ARBA" id="ARBA00022692"/>
    </source>
</evidence>
<comment type="caution">
    <text evidence="9">The sequence shown here is derived from an EMBL/GenBank/DDBJ whole genome shotgun (WGS) entry which is preliminary data.</text>
</comment>
<evidence type="ECO:0000256" key="4">
    <source>
        <dbReference type="ARBA" id="ARBA00023136"/>
    </source>
</evidence>
<evidence type="ECO:0000313" key="10">
    <source>
        <dbReference type="Proteomes" id="UP000578077"/>
    </source>
</evidence>
<dbReference type="InterPro" id="IPR003770">
    <property type="entry name" value="MLTG-like"/>
</dbReference>
<feature type="transmembrane region" description="Helical" evidence="7">
    <location>
        <begin position="354"/>
        <end position="374"/>
    </location>
</feature>
<organism evidence="9 10">
    <name type="scientific">Streptomonospora salina</name>
    <dbReference type="NCBI Taxonomy" id="104205"/>
    <lineage>
        <taxon>Bacteria</taxon>
        <taxon>Bacillati</taxon>
        <taxon>Actinomycetota</taxon>
        <taxon>Actinomycetes</taxon>
        <taxon>Streptosporangiales</taxon>
        <taxon>Nocardiopsidaceae</taxon>
        <taxon>Streptomonospora</taxon>
    </lineage>
</organism>
<keyword evidence="3 7" id="KW-1133">Transmembrane helix</keyword>
<gene>
    <name evidence="7" type="primary">mltG</name>
    <name evidence="9" type="ORF">HNR25_004328</name>
</gene>
<feature type="compositionally biased region" description="Basic and acidic residues" evidence="8">
    <location>
        <begin position="318"/>
        <end position="337"/>
    </location>
</feature>
<dbReference type="EC" id="4.2.2.29" evidence="7"/>
<comment type="similarity">
    <text evidence="7">Belongs to the transglycosylase MltG family.</text>
</comment>
<dbReference type="Gene3D" id="3.30.1490.480">
    <property type="entry name" value="Endolytic murein transglycosylase"/>
    <property type="match status" value="1"/>
</dbReference>
<comment type="function">
    <text evidence="7">Functions as a peptidoglycan terminase that cleaves nascent peptidoglycan strands endolytically to terminate their elongation.</text>
</comment>
<feature type="compositionally biased region" description="Gly residues" evidence="8">
    <location>
        <begin position="208"/>
        <end position="218"/>
    </location>
</feature>
<evidence type="ECO:0000256" key="3">
    <source>
        <dbReference type="ARBA" id="ARBA00022989"/>
    </source>
</evidence>
<keyword evidence="5 7" id="KW-0456">Lyase</keyword>
<keyword evidence="2 7" id="KW-0812">Transmembrane</keyword>
<feature type="region of interest" description="Disordered" evidence="8">
    <location>
        <begin position="1"/>
        <end position="350"/>
    </location>
</feature>
<evidence type="ECO:0000256" key="5">
    <source>
        <dbReference type="ARBA" id="ARBA00023239"/>
    </source>
</evidence>
<keyword evidence="1 7" id="KW-1003">Cell membrane</keyword>
<feature type="site" description="Important for catalytic activity" evidence="7">
    <location>
        <position position="570"/>
    </location>
</feature>
<proteinExistence type="inferred from homology"/>
<feature type="compositionally biased region" description="Basic and acidic residues" evidence="8">
    <location>
        <begin position="1"/>
        <end position="14"/>
    </location>
</feature>
<evidence type="ECO:0000313" key="9">
    <source>
        <dbReference type="EMBL" id="MBB6000577.1"/>
    </source>
</evidence>
<feature type="compositionally biased region" description="Basic and acidic residues" evidence="8">
    <location>
        <begin position="42"/>
        <end position="54"/>
    </location>
</feature>
<evidence type="ECO:0000256" key="8">
    <source>
        <dbReference type="SAM" id="MobiDB-lite"/>
    </source>
</evidence>
<dbReference type="GO" id="GO:0071555">
    <property type="term" value="P:cell wall organization"/>
    <property type="evidence" value="ECO:0007669"/>
    <property type="project" value="UniProtKB-KW"/>
</dbReference>
<keyword evidence="6 7" id="KW-0961">Cell wall biogenesis/degradation</keyword>
<sequence length="694" mass="73145">MSDRAPYDGGDNGRRGRRRASAPVDDDRGSGPSSGAGYYTDPHTDPVRAARDGGSDDPPTDPGRRGGAPGVPGPGGEPAPADRGDARTARPRGRRHRAPDADGPGPSAGPPQQASPEDPGPRSRRRRARSDQDAEEHLAWSRGDSGDEDGGFQPVQPRALDFDAVPVRRKRSRGAEPGEGARGAGRRRSGDTGSVPAVPEQGPERGGADGGRGAGPESGGLAAVEDTGTGSGSGADPRGGRRRRRGDAAEDPRGRPAGAASAPSHEAEAEPAPPRRSRRAPAEPGRDRRKSRRAPAEEPDDAGSGFGAQDGAEDEDREPVGEPGRRRARTGGRDGGRSRSRRPRAAKKRTRRRTFPVVLVCVVLVAGLAGGGYLGRTYLFPPDYEGEGSGGVRITVAEGASGSAVASELADEGVVAGPRAFLNALDADGGNLEPGTYRMNERMSGEAAVAALMDPSSRVKAHITFKEGLRSSEILTLISEETDIPMERLRAALENGEQLGLPGYAEQGAEGYLFPDTYDMPADAGAPALLKRMVDRYHQVAEDVSLKEKADELNLTPDEALSVAAVVQAESGSAEDMPKVARVVYNRLQDGMQLGMDSTCFYVLDEYGIALTSDQVEKCENSGSEYATYGRTGLPAGPIVSPGRDAIEAALEPAEGDWLYFVATDPENGVTEFAETYDEFAQLKQEFERNRSDA</sequence>
<name>A0A841E9A4_9ACTN</name>
<dbReference type="Pfam" id="PF02618">
    <property type="entry name" value="YceG"/>
    <property type="match status" value="1"/>
</dbReference>
<keyword evidence="4 7" id="KW-0472">Membrane</keyword>
<evidence type="ECO:0000256" key="6">
    <source>
        <dbReference type="ARBA" id="ARBA00023316"/>
    </source>
</evidence>
<feature type="compositionally biased region" description="Low complexity" evidence="8">
    <location>
        <begin position="255"/>
        <end position="264"/>
    </location>
</feature>
<feature type="compositionally biased region" description="Basic residues" evidence="8">
    <location>
        <begin position="338"/>
        <end position="350"/>
    </location>
</feature>
<evidence type="ECO:0000256" key="1">
    <source>
        <dbReference type="ARBA" id="ARBA00022475"/>
    </source>
</evidence>
<protein>
    <recommendedName>
        <fullName evidence="7">Endolytic murein transglycosylase</fullName>
        <ecNumber evidence="7">4.2.2.29</ecNumber>
    </recommendedName>
    <alternativeName>
        <fullName evidence="7">Peptidoglycan lytic transglycosylase</fullName>
    </alternativeName>
    <alternativeName>
        <fullName evidence="7">Peptidoglycan polymerization terminase</fullName>
    </alternativeName>
</protein>
<dbReference type="PANTHER" id="PTHR30518">
    <property type="entry name" value="ENDOLYTIC MUREIN TRANSGLYCOSYLASE"/>
    <property type="match status" value="1"/>
</dbReference>
<evidence type="ECO:0000256" key="7">
    <source>
        <dbReference type="HAMAP-Rule" id="MF_02065"/>
    </source>
</evidence>
<dbReference type="Proteomes" id="UP000578077">
    <property type="component" value="Unassembled WGS sequence"/>
</dbReference>
<reference evidence="9 10" key="1">
    <citation type="submission" date="2020-08" db="EMBL/GenBank/DDBJ databases">
        <title>Sequencing the genomes of 1000 actinobacteria strains.</title>
        <authorList>
            <person name="Klenk H.-P."/>
        </authorList>
    </citation>
    <scope>NUCLEOTIDE SEQUENCE [LARGE SCALE GENOMIC DNA]</scope>
    <source>
        <strain evidence="9 10">DSM 44593</strain>
    </source>
</reference>
<dbReference type="NCBIfam" id="TIGR00247">
    <property type="entry name" value="endolytic transglycosylase MltG"/>
    <property type="match status" value="1"/>
</dbReference>
<feature type="compositionally biased region" description="Low complexity" evidence="8">
    <location>
        <begin position="101"/>
        <end position="117"/>
    </location>
</feature>
<feature type="compositionally biased region" description="Basic and acidic residues" evidence="8">
    <location>
        <begin position="129"/>
        <end position="139"/>
    </location>
</feature>
<dbReference type="GO" id="GO:0008932">
    <property type="term" value="F:lytic endotransglycosylase activity"/>
    <property type="evidence" value="ECO:0007669"/>
    <property type="project" value="UniProtKB-UniRule"/>
</dbReference>
<dbReference type="RefSeq" id="WP_184638093.1">
    <property type="nucleotide sequence ID" value="NZ_BAABKT010000042.1"/>
</dbReference>
<accession>A0A841E9A4</accession>
<dbReference type="HAMAP" id="MF_02065">
    <property type="entry name" value="MltG"/>
    <property type="match status" value="1"/>
</dbReference>
<comment type="subcellular location">
    <subcellularLocation>
        <location evidence="7">Cell membrane</location>
        <topology evidence="7">Single-pass membrane protein</topology>
    </subcellularLocation>
</comment>
<dbReference type="PANTHER" id="PTHR30518:SF2">
    <property type="entry name" value="ENDOLYTIC MUREIN TRANSGLYCOSYLASE"/>
    <property type="match status" value="1"/>
</dbReference>
<dbReference type="GO" id="GO:0009252">
    <property type="term" value="P:peptidoglycan biosynthetic process"/>
    <property type="evidence" value="ECO:0007669"/>
    <property type="project" value="UniProtKB-UniRule"/>
</dbReference>
<dbReference type="AlphaFoldDB" id="A0A841E9A4"/>
<comment type="catalytic activity">
    <reaction evidence="7">
        <text>a peptidoglycan chain = a peptidoglycan chain with N-acetyl-1,6-anhydromuramyl-[peptide] at the reducing end + a peptidoglycan chain with N-acetylglucosamine at the non-reducing end.</text>
        <dbReference type="EC" id="4.2.2.29"/>
    </reaction>
</comment>
<dbReference type="GO" id="GO:0005886">
    <property type="term" value="C:plasma membrane"/>
    <property type="evidence" value="ECO:0007669"/>
    <property type="project" value="UniProtKB-SubCell"/>
</dbReference>
<keyword evidence="10" id="KW-1185">Reference proteome</keyword>